<dbReference type="GO" id="GO:0016757">
    <property type="term" value="F:glycosyltransferase activity"/>
    <property type="evidence" value="ECO:0007669"/>
    <property type="project" value="UniProtKB-KW"/>
</dbReference>
<dbReference type="Pfam" id="PF13579">
    <property type="entry name" value="Glyco_trans_4_4"/>
    <property type="match status" value="1"/>
</dbReference>
<protein>
    <submittedName>
        <fullName evidence="5">Glycosyltransferase family 4 protein</fullName>
    </submittedName>
</protein>
<evidence type="ECO:0000313" key="5">
    <source>
        <dbReference type="EMBL" id="QTX05266.1"/>
    </source>
</evidence>
<name>A0A975FQC3_9MICO</name>
<dbReference type="AlphaFoldDB" id="A0A975FQC3"/>
<dbReference type="Pfam" id="PF00534">
    <property type="entry name" value="Glycos_transf_1"/>
    <property type="match status" value="1"/>
</dbReference>
<evidence type="ECO:0000313" key="6">
    <source>
        <dbReference type="Proteomes" id="UP000671914"/>
    </source>
</evidence>
<gene>
    <name evidence="5" type="ORF">G127AT_03285</name>
</gene>
<organism evidence="5 6">
    <name type="scientific">Agromyces archimandritae</name>
    <dbReference type="NCBI Taxonomy" id="2781962"/>
    <lineage>
        <taxon>Bacteria</taxon>
        <taxon>Bacillati</taxon>
        <taxon>Actinomycetota</taxon>
        <taxon>Actinomycetes</taxon>
        <taxon>Micrococcales</taxon>
        <taxon>Microbacteriaceae</taxon>
        <taxon>Agromyces</taxon>
    </lineage>
</organism>
<dbReference type="GO" id="GO:0009103">
    <property type="term" value="P:lipopolysaccharide biosynthetic process"/>
    <property type="evidence" value="ECO:0007669"/>
    <property type="project" value="TreeGrafter"/>
</dbReference>
<evidence type="ECO:0000256" key="2">
    <source>
        <dbReference type="ARBA" id="ARBA00022679"/>
    </source>
</evidence>
<evidence type="ECO:0000259" key="4">
    <source>
        <dbReference type="Pfam" id="PF13579"/>
    </source>
</evidence>
<evidence type="ECO:0000256" key="1">
    <source>
        <dbReference type="ARBA" id="ARBA00022676"/>
    </source>
</evidence>
<dbReference type="SUPFAM" id="SSF53756">
    <property type="entry name" value="UDP-Glycosyltransferase/glycogen phosphorylase"/>
    <property type="match status" value="1"/>
</dbReference>
<dbReference type="KEGG" id="aarc:G127AT_03285"/>
<accession>A0A975FQC3</accession>
<keyword evidence="1" id="KW-0328">Glycosyltransferase</keyword>
<dbReference type="PANTHER" id="PTHR46401:SF2">
    <property type="entry name" value="GLYCOSYLTRANSFERASE WBBK-RELATED"/>
    <property type="match status" value="1"/>
</dbReference>
<evidence type="ECO:0000259" key="3">
    <source>
        <dbReference type="Pfam" id="PF00534"/>
    </source>
</evidence>
<feature type="domain" description="Glycosyl transferase family 1" evidence="3">
    <location>
        <begin position="189"/>
        <end position="336"/>
    </location>
</feature>
<keyword evidence="2" id="KW-0808">Transferase</keyword>
<feature type="domain" description="Glycosyltransferase subfamily 4-like N-terminal" evidence="4">
    <location>
        <begin position="26"/>
        <end position="186"/>
    </location>
</feature>
<dbReference type="PANTHER" id="PTHR46401">
    <property type="entry name" value="GLYCOSYLTRANSFERASE WBBK-RELATED"/>
    <property type="match status" value="1"/>
</dbReference>
<proteinExistence type="predicted"/>
<dbReference type="Gene3D" id="3.40.50.2000">
    <property type="entry name" value="Glycogen Phosphorylase B"/>
    <property type="match status" value="2"/>
</dbReference>
<dbReference type="CDD" id="cd03809">
    <property type="entry name" value="GT4_MtfB-like"/>
    <property type="match status" value="1"/>
</dbReference>
<dbReference type="EMBL" id="CP071696">
    <property type="protein sequence ID" value="QTX05266.1"/>
    <property type="molecule type" value="Genomic_DNA"/>
</dbReference>
<dbReference type="InterPro" id="IPR001296">
    <property type="entry name" value="Glyco_trans_1"/>
</dbReference>
<keyword evidence="6" id="KW-1185">Reference proteome</keyword>
<reference evidence="5" key="1">
    <citation type="submission" date="2021-03" db="EMBL/GenBank/DDBJ databases">
        <title>Agromyces archimandritus sp. nov., isolated from the cockroach Archimandrita tessellata.</title>
        <authorList>
            <person name="Guzman J."/>
            <person name="Ortuzar M."/>
            <person name="Poehlein A."/>
            <person name="Daniel R."/>
            <person name="Trujillo M."/>
            <person name="Vilcinskas A."/>
        </authorList>
    </citation>
    <scope>NUCLEOTIDE SEQUENCE</scope>
    <source>
        <strain evidence="5">G127AT</strain>
    </source>
</reference>
<dbReference type="RefSeq" id="WP_210899759.1">
    <property type="nucleotide sequence ID" value="NZ_CP071696.1"/>
</dbReference>
<dbReference type="Proteomes" id="UP000671914">
    <property type="component" value="Chromosome"/>
</dbReference>
<dbReference type="InterPro" id="IPR028098">
    <property type="entry name" value="Glyco_trans_4-like_N"/>
</dbReference>
<sequence length="366" mass="40178">MNVAHRAGRRVRVSMPALNLVPGGMGGTETYAANLTRELAEAGIVDVTSILPSGAEGALPATTERIVCGVRIGDSTVARIGALAAAEVRARGIRRLMSEADVVHYPFTAMVPTPPARLPFVTTLHDVQHLDLPELFTRADFAYRERYYHRAARRAELVITISEFAKRTIVERIGIEADRVRVIPLGVDRERFVPSRAPRQEFALYPARGWPHKNHRRLIEAVELVRRWRPGFRLVLTGGALGALGELPDWVERRGLVPDAELRELYRRAAVLAYPSLYEGFGLPPLEAMASGCPVAASNAGSIPEVCGDAAVLFDPYDVEAIAAGIRAAIERTDRLAELGLAHVEGFTWQRCAEAHTALYIELADR</sequence>